<dbReference type="SUPFAM" id="SSF54637">
    <property type="entry name" value="Thioesterase/thiol ester dehydrase-isomerase"/>
    <property type="match status" value="1"/>
</dbReference>
<dbReference type="PANTHER" id="PTHR31793">
    <property type="entry name" value="4-HYDROXYBENZOYL-COA THIOESTERASE FAMILY MEMBER"/>
    <property type="match status" value="1"/>
</dbReference>
<evidence type="ECO:0000313" key="3">
    <source>
        <dbReference type="Proteomes" id="UP001147747"/>
    </source>
</evidence>
<dbReference type="Gene3D" id="3.10.129.10">
    <property type="entry name" value="Hotdog Thioesterase"/>
    <property type="match status" value="1"/>
</dbReference>
<proteinExistence type="predicted"/>
<reference evidence="2" key="2">
    <citation type="journal article" date="2023" name="IMA Fungus">
        <title>Comparative genomic study of the Penicillium genus elucidates a diverse pangenome and 15 lateral gene transfer events.</title>
        <authorList>
            <person name="Petersen C."/>
            <person name="Sorensen T."/>
            <person name="Nielsen M.R."/>
            <person name="Sondergaard T.E."/>
            <person name="Sorensen J.L."/>
            <person name="Fitzpatrick D.A."/>
            <person name="Frisvad J.C."/>
            <person name="Nielsen K.L."/>
        </authorList>
    </citation>
    <scope>NUCLEOTIDE SEQUENCE</scope>
    <source>
        <strain evidence="2">IBT 29677</strain>
    </source>
</reference>
<dbReference type="Proteomes" id="UP001147747">
    <property type="component" value="Unassembled WGS sequence"/>
</dbReference>
<organism evidence="2 3">
    <name type="scientific">Penicillium cosmopolitanum</name>
    <dbReference type="NCBI Taxonomy" id="1131564"/>
    <lineage>
        <taxon>Eukaryota</taxon>
        <taxon>Fungi</taxon>
        <taxon>Dikarya</taxon>
        <taxon>Ascomycota</taxon>
        <taxon>Pezizomycotina</taxon>
        <taxon>Eurotiomycetes</taxon>
        <taxon>Eurotiomycetidae</taxon>
        <taxon>Eurotiales</taxon>
        <taxon>Aspergillaceae</taxon>
        <taxon>Penicillium</taxon>
    </lineage>
</organism>
<dbReference type="AlphaFoldDB" id="A0A9W9VSH3"/>
<dbReference type="InterPro" id="IPR029069">
    <property type="entry name" value="HotDog_dom_sf"/>
</dbReference>
<comment type="caution">
    <text evidence="2">The sequence shown here is derived from an EMBL/GenBank/DDBJ whole genome shotgun (WGS) entry which is preliminary data.</text>
</comment>
<sequence length="322" mass="36800">MIPRSALSRQLPCPIVSPIPRRYLSTTSPAQNASAPTSANTPVRPHGIDPRWLTMMKRRVGKCMMFGLKPAQVDDAGKILQQLARDWRELIAGSEGFLTDGKRRGLYRHNVVWGEMVRKQNLSNLRTHISTGSTNAYDIYCQIGCHGHVNNVNYVRYAESARVNWTRNIGNHIDEANKKKWLALLSSTGIGLILRSIKVDYKFPMKFPDKISVYHKLVQDPSASLSSQSAFQLQVMIMSEARQRPAARCYEDIVTYDYQKNRKTPELPPFIFEQFKDIWDLQEKAQKDWQQCILDIETKVRTLEVESWDRADAVEDTGSASQ</sequence>
<name>A0A9W9VSH3_9EURO</name>
<protein>
    <recommendedName>
        <fullName evidence="4">Thioesterase domain-containing protein</fullName>
    </recommendedName>
</protein>
<gene>
    <name evidence="2" type="ORF">N7509_010936</name>
</gene>
<dbReference type="InterPro" id="IPR050563">
    <property type="entry name" value="4-hydroxybenzoyl-CoA_TE"/>
</dbReference>
<dbReference type="GeneID" id="81374553"/>
<evidence type="ECO:0008006" key="4">
    <source>
        <dbReference type="Google" id="ProtNLM"/>
    </source>
</evidence>
<keyword evidence="3" id="KW-1185">Reference proteome</keyword>
<reference evidence="2" key="1">
    <citation type="submission" date="2022-12" db="EMBL/GenBank/DDBJ databases">
        <authorList>
            <person name="Petersen C."/>
        </authorList>
    </citation>
    <scope>NUCLEOTIDE SEQUENCE</scope>
    <source>
        <strain evidence="2">IBT 29677</strain>
    </source>
</reference>
<dbReference type="PANTHER" id="PTHR31793:SF39">
    <property type="entry name" value="THIOESTERASE_THIOL ESTER DEHYDRASE-ISOMERASE"/>
    <property type="match status" value="1"/>
</dbReference>
<dbReference type="OrthoDB" id="5538558at2759"/>
<dbReference type="GO" id="GO:0047617">
    <property type="term" value="F:fatty acyl-CoA hydrolase activity"/>
    <property type="evidence" value="ECO:0007669"/>
    <property type="project" value="TreeGrafter"/>
</dbReference>
<accession>A0A9W9VSH3</accession>
<dbReference type="RefSeq" id="XP_056486193.1">
    <property type="nucleotide sequence ID" value="XM_056635573.1"/>
</dbReference>
<dbReference type="EMBL" id="JAPZBU010000009">
    <property type="protein sequence ID" value="KAJ5388395.1"/>
    <property type="molecule type" value="Genomic_DNA"/>
</dbReference>
<feature type="compositionally biased region" description="Polar residues" evidence="1">
    <location>
        <begin position="25"/>
        <end position="41"/>
    </location>
</feature>
<feature type="region of interest" description="Disordered" evidence="1">
    <location>
        <begin position="25"/>
        <end position="48"/>
    </location>
</feature>
<evidence type="ECO:0000313" key="2">
    <source>
        <dbReference type="EMBL" id="KAJ5388395.1"/>
    </source>
</evidence>
<evidence type="ECO:0000256" key="1">
    <source>
        <dbReference type="SAM" id="MobiDB-lite"/>
    </source>
</evidence>
<dbReference type="Pfam" id="PF13279">
    <property type="entry name" value="4HBT_2"/>
    <property type="match status" value="1"/>
</dbReference>
<dbReference type="CDD" id="cd00586">
    <property type="entry name" value="4HBT"/>
    <property type="match status" value="1"/>
</dbReference>